<keyword evidence="1" id="KW-0732">Signal</keyword>
<keyword evidence="3" id="KW-1185">Reference proteome</keyword>
<reference evidence="2 3" key="1">
    <citation type="submission" date="2014-04" db="EMBL/GenBank/DDBJ databases">
        <title>Genome assembly of Hyalangium minutum DSM 14724.</title>
        <authorList>
            <person name="Sharma G."/>
            <person name="Subramanian S."/>
        </authorList>
    </citation>
    <scope>NUCLEOTIDE SEQUENCE [LARGE SCALE GENOMIC DNA]</scope>
    <source>
        <strain evidence="2 3">DSM 14724</strain>
    </source>
</reference>
<evidence type="ECO:0008006" key="4">
    <source>
        <dbReference type="Google" id="ProtNLM"/>
    </source>
</evidence>
<feature type="chain" id="PRO_5001799441" description="Outer membrane protein beta-barrel domain-containing protein" evidence="1">
    <location>
        <begin position="22"/>
        <end position="224"/>
    </location>
</feature>
<dbReference type="Proteomes" id="UP000028725">
    <property type="component" value="Unassembled WGS sequence"/>
</dbReference>
<dbReference type="PATRIC" id="fig|394096.3.peg.6972"/>
<proteinExistence type="predicted"/>
<evidence type="ECO:0000256" key="1">
    <source>
        <dbReference type="SAM" id="SignalP"/>
    </source>
</evidence>
<evidence type="ECO:0000313" key="3">
    <source>
        <dbReference type="Proteomes" id="UP000028725"/>
    </source>
</evidence>
<dbReference type="AlphaFoldDB" id="A0A085W760"/>
<name>A0A085W760_9BACT</name>
<protein>
    <recommendedName>
        <fullName evidence="4">Outer membrane protein beta-barrel domain-containing protein</fullName>
    </recommendedName>
</protein>
<dbReference type="RefSeq" id="WP_205628619.1">
    <property type="nucleotide sequence ID" value="NZ_JMCB01000017.1"/>
</dbReference>
<feature type="signal peptide" evidence="1">
    <location>
        <begin position="1"/>
        <end position="21"/>
    </location>
</feature>
<comment type="caution">
    <text evidence="2">The sequence shown here is derived from an EMBL/GenBank/DDBJ whole genome shotgun (WGS) entry which is preliminary data.</text>
</comment>
<dbReference type="STRING" id="394096.DB31_2641"/>
<sequence length="224" mass="23934">MKRLVPGFFLCWVLASTAALAQDEEGSYGRGQGWSLLAGDTVGANQNVLSAQIGWPGLSVGVLHGSTSKLDLGGKFTFNWGQEGLVEVVEPGIKLQAWVRLMLARMQEASLALVFQPGPIFYFHEGGTQVGLALPVSLVAGIPVGSAIMLNLGVDVPFHVYFGSGGGPVFPLLVGGGLEYFIDRNLEVNFNVRMGPSLFPDAGRRGRSDAYFTLEALMGVGWRF</sequence>
<organism evidence="2 3">
    <name type="scientific">Hyalangium minutum</name>
    <dbReference type="NCBI Taxonomy" id="394096"/>
    <lineage>
        <taxon>Bacteria</taxon>
        <taxon>Pseudomonadati</taxon>
        <taxon>Myxococcota</taxon>
        <taxon>Myxococcia</taxon>
        <taxon>Myxococcales</taxon>
        <taxon>Cystobacterineae</taxon>
        <taxon>Archangiaceae</taxon>
        <taxon>Hyalangium</taxon>
    </lineage>
</organism>
<dbReference type="EMBL" id="JMCB01000017">
    <property type="protein sequence ID" value="KFE63523.1"/>
    <property type="molecule type" value="Genomic_DNA"/>
</dbReference>
<accession>A0A085W760</accession>
<gene>
    <name evidence="2" type="ORF">DB31_2641</name>
</gene>
<evidence type="ECO:0000313" key="2">
    <source>
        <dbReference type="EMBL" id="KFE63523.1"/>
    </source>
</evidence>